<dbReference type="Proteomes" id="UP000499080">
    <property type="component" value="Unassembled WGS sequence"/>
</dbReference>
<protein>
    <recommendedName>
        <fullName evidence="3">Peptidase aspartic putative domain-containing protein</fullName>
    </recommendedName>
</protein>
<dbReference type="EMBL" id="BGPR01000398">
    <property type="protein sequence ID" value="GBM18050.1"/>
    <property type="molecule type" value="Genomic_DNA"/>
</dbReference>
<reference evidence="1 2" key="1">
    <citation type="journal article" date="2019" name="Sci. Rep.">
        <title>Orb-weaving spider Araneus ventricosus genome elucidates the spidroin gene catalogue.</title>
        <authorList>
            <person name="Kono N."/>
            <person name="Nakamura H."/>
            <person name="Ohtoshi R."/>
            <person name="Moran D.A.P."/>
            <person name="Shinohara A."/>
            <person name="Yoshida Y."/>
            <person name="Fujiwara M."/>
            <person name="Mori M."/>
            <person name="Tomita M."/>
            <person name="Arakawa K."/>
        </authorList>
    </citation>
    <scope>NUCLEOTIDE SEQUENCE [LARGE SCALE GENOMIC DNA]</scope>
</reference>
<gene>
    <name evidence="1" type="ORF">AVEN_75488_1</name>
</gene>
<keyword evidence="2" id="KW-1185">Reference proteome</keyword>
<name>A0A4Y2DMJ5_ARAVE</name>
<organism evidence="1 2">
    <name type="scientific">Araneus ventricosus</name>
    <name type="common">Orbweaver spider</name>
    <name type="synonym">Epeira ventricosa</name>
    <dbReference type="NCBI Taxonomy" id="182803"/>
    <lineage>
        <taxon>Eukaryota</taxon>
        <taxon>Metazoa</taxon>
        <taxon>Ecdysozoa</taxon>
        <taxon>Arthropoda</taxon>
        <taxon>Chelicerata</taxon>
        <taxon>Arachnida</taxon>
        <taxon>Araneae</taxon>
        <taxon>Araneomorphae</taxon>
        <taxon>Entelegynae</taxon>
        <taxon>Araneoidea</taxon>
        <taxon>Araneidae</taxon>
        <taxon>Araneus</taxon>
    </lineage>
</organism>
<evidence type="ECO:0000313" key="1">
    <source>
        <dbReference type="EMBL" id="GBM18050.1"/>
    </source>
</evidence>
<dbReference type="AlphaFoldDB" id="A0A4Y2DMJ5"/>
<evidence type="ECO:0000313" key="2">
    <source>
        <dbReference type="Proteomes" id="UP000499080"/>
    </source>
</evidence>
<sequence length="130" mass="14728">MRTDVAVASVSEDNVIVCDIYLQTDTAKIMGKNRSMLGRRLYDNASCRTFVLERVSKELNLKVIEQEELKIYSFGSTEPVVEKINKVRVVLRNLSDQRHLVIEALETLNFSSALIKIPDKDISLTVRGIT</sequence>
<evidence type="ECO:0008006" key="3">
    <source>
        <dbReference type="Google" id="ProtNLM"/>
    </source>
</evidence>
<comment type="caution">
    <text evidence="1">The sequence shown here is derived from an EMBL/GenBank/DDBJ whole genome shotgun (WGS) entry which is preliminary data.</text>
</comment>
<accession>A0A4Y2DMJ5</accession>
<proteinExistence type="predicted"/>